<sequence>MAKQHPHSLTGQRDRSALTNDSALIITSRNNPKIRELRALLKRSERESSGLALVEGLHLALEALRRPGLVRQLLVAPEALKGQRAWDLFEDYRRRGGSCLYVSVDVLESFSFKFAHQGIAAVVEQRWESLEQVKLARGDYWLALEAIQDPGNLGTILRTCDATGCRGVLLLDHTTDPYDLAALRASRGAIFTRRLVRASFQTFVDWKRRHGYTVIGTSDAASAHYKLISYPEAAILLMGSERHGLSAEQQAACDLVVSIPMRGSSDSLNVSIAAAVVLYEVIQGDIY</sequence>
<gene>
    <name evidence="5" type="ORF">KDH_72870</name>
</gene>
<dbReference type="Gene3D" id="3.40.1280.10">
    <property type="match status" value="1"/>
</dbReference>
<dbReference type="Pfam" id="PF22435">
    <property type="entry name" value="MRM3-like_sub_bind"/>
    <property type="match status" value="1"/>
</dbReference>
<dbReference type="SUPFAM" id="SSF75217">
    <property type="entry name" value="alpha/beta knot"/>
    <property type="match status" value="1"/>
</dbReference>
<name>A0ABQ6G3R8_9CHLR</name>
<evidence type="ECO:0000313" key="5">
    <source>
        <dbReference type="EMBL" id="GLV60468.1"/>
    </source>
</evidence>
<dbReference type="EMBL" id="BSRI01000002">
    <property type="protein sequence ID" value="GLV60468.1"/>
    <property type="molecule type" value="Genomic_DNA"/>
</dbReference>
<dbReference type="Proteomes" id="UP001344906">
    <property type="component" value="Unassembled WGS sequence"/>
</dbReference>
<dbReference type="InterPro" id="IPR013123">
    <property type="entry name" value="SpoU_subst-bd"/>
</dbReference>
<dbReference type="RefSeq" id="WP_338257544.1">
    <property type="nucleotide sequence ID" value="NZ_BSRI01000002.1"/>
</dbReference>
<dbReference type="PANTHER" id="PTHR43191">
    <property type="entry name" value="RRNA METHYLTRANSFERASE 3"/>
    <property type="match status" value="1"/>
</dbReference>
<dbReference type="InterPro" id="IPR029026">
    <property type="entry name" value="tRNA_m1G_MTases_N"/>
</dbReference>
<dbReference type="InterPro" id="IPR053888">
    <property type="entry name" value="MRM3-like_sub_bind"/>
</dbReference>
<organism evidence="5 6">
    <name type="scientific">Dictyobacter halimunensis</name>
    <dbReference type="NCBI Taxonomy" id="3026934"/>
    <lineage>
        <taxon>Bacteria</taxon>
        <taxon>Bacillati</taxon>
        <taxon>Chloroflexota</taxon>
        <taxon>Ktedonobacteria</taxon>
        <taxon>Ktedonobacterales</taxon>
        <taxon>Dictyobacteraceae</taxon>
        <taxon>Dictyobacter</taxon>
    </lineage>
</organism>
<dbReference type="InterPro" id="IPR001537">
    <property type="entry name" value="SpoU_MeTrfase"/>
</dbReference>
<keyword evidence="6" id="KW-1185">Reference proteome</keyword>
<dbReference type="InterPro" id="IPR029028">
    <property type="entry name" value="Alpha/beta_knot_MTases"/>
</dbReference>
<evidence type="ECO:0000256" key="3">
    <source>
        <dbReference type="ARBA" id="ARBA00022679"/>
    </source>
</evidence>
<dbReference type="GO" id="GO:0008168">
    <property type="term" value="F:methyltransferase activity"/>
    <property type="evidence" value="ECO:0007669"/>
    <property type="project" value="UniProtKB-KW"/>
</dbReference>
<dbReference type="SMART" id="SM00967">
    <property type="entry name" value="SpoU_sub_bind"/>
    <property type="match status" value="1"/>
</dbReference>
<accession>A0ABQ6G3R8</accession>
<reference evidence="5 6" key="1">
    <citation type="submission" date="2023-02" db="EMBL/GenBank/DDBJ databases">
        <title>Dictyobacter halimunensis sp. nov., a new member of the class Ktedonobacteria from forest soil in a geothermal area.</title>
        <authorList>
            <person name="Rachmania M.K."/>
            <person name="Ningsih F."/>
            <person name="Sakai Y."/>
            <person name="Yabe S."/>
            <person name="Yokota A."/>
            <person name="Sjamsuridzal W."/>
        </authorList>
    </citation>
    <scope>NUCLEOTIDE SEQUENCE [LARGE SCALE GENOMIC DNA]</scope>
    <source>
        <strain evidence="5 6">S3.2.2.5</strain>
    </source>
</reference>
<evidence type="ECO:0000256" key="1">
    <source>
        <dbReference type="ARBA" id="ARBA00007228"/>
    </source>
</evidence>
<comment type="similarity">
    <text evidence="1">Belongs to the class IV-like SAM-binding methyltransferase superfamily. RNA methyltransferase TrmH family.</text>
</comment>
<evidence type="ECO:0000313" key="6">
    <source>
        <dbReference type="Proteomes" id="UP001344906"/>
    </source>
</evidence>
<feature type="domain" description="RNA 2-O ribose methyltransferase substrate binding" evidence="4">
    <location>
        <begin position="53"/>
        <end position="129"/>
    </location>
</feature>
<dbReference type="Gene3D" id="3.30.1330.30">
    <property type="match status" value="1"/>
</dbReference>
<comment type="caution">
    <text evidence="5">The sequence shown here is derived from an EMBL/GenBank/DDBJ whole genome shotgun (WGS) entry which is preliminary data.</text>
</comment>
<dbReference type="Pfam" id="PF00588">
    <property type="entry name" value="SpoU_methylase"/>
    <property type="match status" value="1"/>
</dbReference>
<dbReference type="InterPro" id="IPR051259">
    <property type="entry name" value="rRNA_Methyltransferase"/>
</dbReference>
<proteinExistence type="inferred from homology"/>
<dbReference type="PANTHER" id="PTHR43191:SF2">
    <property type="entry name" value="RRNA METHYLTRANSFERASE 3, MITOCHONDRIAL"/>
    <property type="match status" value="1"/>
</dbReference>
<dbReference type="InterPro" id="IPR029064">
    <property type="entry name" value="Ribosomal_eL30-like_sf"/>
</dbReference>
<keyword evidence="2 5" id="KW-0489">Methyltransferase</keyword>
<evidence type="ECO:0000256" key="2">
    <source>
        <dbReference type="ARBA" id="ARBA00022603"/>
    </source>
</evidence>
<dbReference type="SUPFAM" id="SSF55315">
    <property type="entry name" value="L30e-like"/>
    <property type="match status" value="1"/>
</dbReference>
<evidence type="ECO:0000259" key="4">
    <source>
        <dbReference type="SMART" id="SM00967"/>
    </source>
</evidence>
<keyword evidence="3" id="KW-0808">Transferase</keyword>
<dbReference type="CDD" id="cd18095">
    <property type="entry name" value="SpoU-like_rRNA-MTase"/>
    <property type="match status" value="1"/>
</dbReference>
<protein>
    <submittedName>
        <fullName evidence="5">rRNA methyltransferase</fullName>
    </submittedName>
</protein>
<dbReference type="GO" id="GO:0032259">
    <property type="term" value="P:methylation"/>
    <property type="evidence" value="ECO:0007669"/>
    <property type="project" value="UniProtKB-KW"/>
</dbReference>